<evidence type="ECO:0000256" key="5">
    <source>
        <dbReference type="SAM" id="MobiDB-lite"/>
    </source>
</evidence>
<dbReference type="InterPro" id="IPR004864">
    <property type="entry name" value="LEA_2"/>
</dbReference>
<dbReference type="PANTHER" id="PTHR31234">
    <property type="entry name" value="LATE EMBRYOGENESIS ABUNDANT (LEA) HYDROXYPROLINE-RICH GLYCOPROTEIN FAMILY"/>
    <property type="match status" value="1"/>
</dbReference>
<keyword evidence="3" id="KW-1133">Transmembrane helix</keyword>
<feature type="compositionally biased region" description="Pro residues" evidence="5">
    <location>
        <begin position="11"/>
        <end position="20"/>
    </location>
</feature>
<evidence type="ECO:0000256" key="4">
    <source>
        <dbReference type="ARBA" id="ARBA00023136"/>
    </source>
</evidence>
<feature type="compositionally biased region" description="Low complexity" evidence="5">
    <location>
        <begin position="72"/>
        <end position="96"/>
    </location>
</feature>
<dbReference type="Proteomes" id="UP001318860">
    <property type="component" value="Unassembled WGS sequence"/>
</dbReference>
<evidence type="ECO:0000259" key="6">
    <source>
        <dbReference type="Pfam" id="PF03168"/>
    </source>
</evidence>
<comment type="subcellular location">
    <subcellularLocation>
        <location evidence="1">Membrane</location>
        <topology evidence="1">Single-pass membrane protein</topology>
    </subcellularLocation>
</comment>
<reference evidence="7 8" key="1">
    <citation type="journal article" date="2021" name="Comput. Struct. Biotechnol. J.">
        <title>De novo genome assembly of the potent medicinal plant Rehmannia glutinosa using nanopore technology.</title>
        <authorList>
            <person name="Ma L."/>
            <person name="Dong C."/>
            <person name="Song C."/>
            <person name="Wang X."/>
            <person name="Zheng X."/>
            <person name="Niu Y."/>
            <person name="Chen S."/>
            <person name="Feng W."/>
        </authorList>
    </citation>
    <scope>NUCLEOTIDE SEQUENCE [LARGE SCALE GENOMIC DNA]</scope>
    <source>
        <strain evidence="7">DH-2019</strain>
    </source>
</reference>
<name>A0ABR0VSJ0_REHGL</name>
<comment type="caution">
    <text evidence="7">The sequence shown here is derived from an EMBL/GenBank/DDBJ whole genome shotgun (WGS) entry which is preliminary data.</text>
</comment>
<protein>
    <recommendedName>
        <fullName evidence="6">Late embryogenesis abundant protein LEA-2 subgroup domain-containing protein</fullName>
    </recommendedName>
</protein>
<proteinExistence type="predicted"/>
<organism evidence="7 8">
    <name type="scientific">Rehmannia glutinosa</name>
    <name type="common">Chinese foxglove</name>
    <dbReference type="NCBI Taxonomy" id="99300"/>
    <lineage>
        <taxon>Eukaryota</taxon>
        <taxon>Viridiplantae</taxon>
        <taxon>Streptophyta</taxon>
        <taxon>Embryophyta</taxon>
        <taxon>Tracheophyta</taxon>
        <taxon>Spermatophyta</taxon>
        <taxon>Magnoliopsida</taxon>
        <taxon>eudicotyledons</taxon>
        <taxon>Gunneridae</taxon>
        <taxon>Pentapetalae</taxon>
        <taxon>asterids</taxon>
        <taxon>lamiids</taxon>
        <taxon>Lamiales</taxon>
        <taxon>Orobanchaceae</taxon>
        <taxon>Rehmannieae</taxon>
        <taxon>Rehmannia</taxon>
    </lineage>
</organism>
<keyword evidence="8" id="KW-1185">Reference proteome</keyword>
<feature type="compositionally biased region" description="Pro residues" evidence="5">
    <location>
        <begin position="33"/>
        <end position="46"/>
    </location>
</feature>
<keyword evidence="2" id="KW-0812">Transmembrane</keyword>
<evidence type="ECO:0000313" key="7">
    <source>
        <dbReference type="EMBL" id="KAK6138238.1"/>
    </source>
</evidence>
<sequence length="222" mass="23714">MADPRIHPSTANPPPPPPPTSSSTADSGQKPKAPNPPPSNLVPPPATYVVQLPREQIFRYPPPENARNSKHSPAAKTAGAAAVDAAVSHSASSYSSSPPPLYPPACSTSSSISSRRKNPNGRIGIYYLKDSSVNVFYNDVELSGGVLPTFYQPKKNVTVLQTPLTGSDVVLTGAVKTELRNAQNRRRVPLVVNVEAPVKIRVGSAKTWKLQLRSDATSCWMV</sequence>
<evidence type="ECO:0000256" key="1">
    <source>
        <dbReference type="ARBA" id="ARBA00004167"/>
    </source>
</evidence>
<feature type="compositionally biased region" description="Low complexity" evidence="5">
    <location>
        <begin position="104"/>
        <end position="113"/>
    </location>
</feature>
<dbReference type="EMBL" id="JABTTQ020000742">
    <property type="protein sequence ID" value="KAK6138238.1"/>
    <property type="molecule type" value="Genomic_DNA"/>
</dbReference>
<keyword evidence="4" id="KW-0472">Membrane</keyword>
<dbReference type="InterPro" id="IPR044839">
    <property type="entry name" value="NDR1-like"/>
</dbReference>
<feature type="domain" description="Late embryogenesis abundant protein LEA-2 subgroup" evidence="6">
    <location>
        <begin position="117"/>
        <end position="212"/>
    </location>
</feature>
<gene>
    <name evidence="7" type="ORF">DH2020_028022</name>
</gene>
<evidence type="ECO:0000256" key="2">
    <source>
        <dbReference type="ARBA" id="ARBA00022692"/>
    </source>
</evidence>
<evidence type="ECO:0000256" key="3">
    <source>
        <dbReference type="ARBA" id="ARBA00022989"/>
    </source>
</evidence>
<feature type="region of interest" description="Disordered" evidence="5">
    <location>
        <begin position="1"/>
        <end position="116"/>
    </location>
</feature>
<dbReference type="Pfam" id="PF03168">
    <property type="entry name" value="LEA_2"/>
    <property type="match status" value="1"/>
</dbReference>
<evidence type="ECO:0000313" key="8">
    <source>
        <dbReference type="Proteomes" id="UP001318860"/>
    </source>
</evidence>
<dbReference type="PANTHER" id="PTHR31234:SF2">
    <property type="entry name" value="OS05G0199100 PROTEIN"/>
    <property type="match status" value="1"/>
</dbReference>
<accession>A0ABR0VSJ0</accession>